<organism evidence="1 2">
    <name type="scientific">Portunus trituberculatus</name>
    <name type="common">Swimming crab</name>
    <name type="synonym">Neptunus trituberculatus</name>
    <dbReference type="NCBI Taxonomy" id="210409"/>
    <lineage>
        <taxon>Eukaryota</taxon>
        <taxon>Metazoa</taxon>
        <taxon>Ecdysozoa</taxon>
        <taxon>Arthropoda</taxon>
        <taxon>Crustacea</taxon>
        <taxon>Multicrustacea</taxon>
        <taxon>Malacostraca</taxon>
        <taxon>Eumalacostraca</taxon>
        <taxon>Eucarida</taxon>
        <taxon>Decapoda</taxon>
        <taxon>Pleocyemata</taxon>
        <taxon>Brachyura</taxon>
        <taxon>Eubrachyura</taxon>
        <taxon>Portunoidea</taxon>
        <taxon>Portunidae</taxon>
        <taxon>Portuninae</taxon>
        <taxon>Portunus</taxon>
    </lineage>
</organism>
<evidence type="ECO:0000313" key="2">
    <source>
        <dbReference type="Proteomes" id="UP000324222"/>
    </source>
</evidence>
<sequence>MLHQVSGPALTSLSPGHAEAPPIGYTLLTAVLSPEPRHQVFGVNEEQVSFRFSGSYLLLTIILFSASNYRHGANRQPEKTATVSPPY</sequence>
<gene>
    <name evidence="1" type="ORF">E2C01_102261</name>
</gene>
<accession>A0A5B7KI33</accession>
<dbReference type="Proteomes" id="UP000324222">
    <property type="component" value="Unassembled WGS sequence"/>
</dbReference>
<protein>
    <submittedName>
        <fullName evidence="1">Uncharacterized protein</fullName>
    </submittedName>
</protein>
<comment type="caution">
    <text evidence="1">The sequence shown here is derived from an EMBL/GenBank/DDBJ whole genome shotgun (WGS) entry which is preliminary data.</text>
</comment>
<proteinExistence type="predicted"/>
<name>A0A5B7KI33_PORTR</name>
<dbReference type="EMBL" id="VSRR010151275">
    <property type="protein sequence ID" value="MPD06447.1"/>
    <property type="molecule type" value="Genomic_DNA"/>
</dbReference>
<keyword evidence="2" id="KW-1185">Reference proteome</keyword>
<dbReference type="AlphaFoldDB" id="A0A5B7KI33"/>
<reference evidence="1 2" key="1">
    <citation type="submission" date="2019-05" db="EMBL/GenBank/DDBJ databases">
        <title>Another draft genome of Portunus trituberculatus and its Hox gene families provides insights of decapod evolution.</title>
        <authorList>
            <person name="Jeong J.-H."/>
            <person name="Song I."/>
            <person name="Kim S."/>
            <person name="Choi T."/>
            <person name="Kim D."/>
            <person name="Ryu S."/>
            <person name="Kim W."/>
        </authorList>
    </citation>
    <scope>NUCLEOTIDE SEQUENCE [LARGE SCALE GENOMIC DNA]</scope>
    <source>
        <tissue evidence="1">Muscle</tissue>
    </source>
</reference>
<evidence type="ECO:0000313" key="1">
    <source>
        <dbReference type="EMBL" id="MPD06447.1"/>
    </source>
</evidence>